<proteinExistence type="predicted"/>
<organism evidence="2 3">
    <name type="scientific">Plectosphaerella cucumerina</name>
    <dbReference type="NCBI Taxonomy" id="40658"/>
    <lineage>
        <taxon>Eukaryota</taxon>
        <taxon>Fungi</taxon>
        <taxon>Dikarya</taxon>
        <taxon>Ascomycota</taxon>
        <taxon>Pezizomycotina</taxon>
        <taxon>Sordariomycetes</taxon>
        <taxon>Hypocreomycetidae</taxon>
        <taxon>Glomerellales</taxon>
        <taxon>Plectosphaerellaceae</taxon>
        <taxon>Plectosphaerella</taxon>
    </lineage>
</organism>
<feature type="domain" description="Heterokaryon incompatibility" evidence="1">
    <location>
        <begin position="22"/>
        <end position="118"/>
    </location>
</feature>
<accession>A0A8K0TLB0</accession>
<dbReference type="EMBL" id="JAGPXD010000002">
    <property type="protein sequence ID" value="KAH7368453.1"/>
    <property type="molecule type" value="Genomic_DNA"/>
</dbReference>
<sequence length="681" mass="76930">MWLINVETFKLREFISDDRPEYAILSHTWGPDEVTFSEMQALAPAMLKSGFRKIEYTCHEARRTGLFWAWVDTCCIDKSSSAELSEAINSMFVWYQQAKVCYVYLADMDDSHAQEGVRLEKLAPCRWFTRGWCLQELLAPTSLVFFSRGWVKLEQGGAFISMLSSITGIQQRFLRHEEEIQKASVATRMSWAANRQCTRTEDISYCLMGIFGINMPLLYGEGKKAFRRLQEEIWKEVEDHTLLAWCVSEDDPRAWAMTGVFAESPLDFQLSRQLEPWTGAEPNRKPSTMTQRGIGLDAPTYELSLPFSPPKGLPPDALVCEIKINCQDLDMFSGNRLSMLVVGSQHMFSRIATVGHMQMGWFGTRRENPGVPLNPPGVFIAPYTNTIGQYVEKSTESMVYIQKAVIGPPRYCYWNRLDTWQRLLLVNVDGLDIGESDIRVSDMTTLIQPLDSATIRNGWPRTTHSVYALDLGEFHHKTLEYCDSAEGAAIRTVAREVGPTSPTNPACFELLLSGNNISNSGCNSGSRLPSMILRCGLYIPNPWSLDTGGPSDSTLWVCLDLKALGGQSQESIMESRHVSTEALDTLSKDWRRKDRLTAWASKTVRPLDTCPSNGEVAWTSCPLEEGTMHVLMKLVDTSGTGERPYPEVRAPMVTLEFRHDLMKPGWMDERNPWGLINIWKG</sequence>
<name>A0A8K0TLB0_9PEZI</name>
<protein>
    <submittedName>
        <fullName evidence="2">Heterokaryon incompatibility protein-domain-containing protein</fullName>
    </submittedName>
</protein>
<comment type="caution">
    <text evidence="2">The sequence shown here is derived from an EMBL/GenBank/DDBJ whole genome shotgun (WGS) entry which is preliminary data.</text>
</comment>
<evidence type="ECO:0000313" key="3">
    <source>
        <dbReference type="Proteomes" id="UP000813385"/>
    </source>
</evidence>
<dbReference type="Proteomes" id="UP000813385">
    <property type="component" value="Unassembled WGS sequence"/>
</dbReference>
<evidence type="ECO:0000259" key="1">
    <source>
        <dbReference type="Pfam" id="PF06985"/>
    </source>
</evidence>
<dbReference type="PANTHER" id="PTHR10622:SF10">
    <property type="entry name" value="HET DOMAIN-CONTAINING PROTEIN"/>
    <property type="match status" value="1"/>
</dbReference>
<keyword evidence="3" id="KW-1185">Reference proteome</keyword>
<dbReference type="Pfam" id="PF06985">
    <property type="entry name" value="HET"/>
    <property type="match status" value="1"/>
</dbReference>
<reference evidence="2" key="1">
    <citation type="journal article" date="2021" name="Nat. Commun.">
        <title>Genetic determinants of endophytism in the Arabidopsis root mycobiome.</title>
        <authorList>
            <person name="Mesny F."/>
            <person name="Miyauchi S."/>
            <person name="Thiergart T."/>
            <person name="Pickel B."/>
            <person name="Atanasova L."/>
            <person name="Karlsson M."/>
            <person name="Huettel B."/>
            <person name="Barry K.W."/>
            <person name="Haridas S."/>
            <person name="Chen C."/>
            <person name="Bauer D."/>
            <person name="Andreopoulos W."/>
            <person name="Pangilinan J."/>
            <person name="LaButti K."/>
            <person name="Riley R."/>
            <person name="Lipzen A."/>
            <person name="Clum A."/>
            <person name="Drula E."/>
            <person name="Henrissat B."/>
            <person name="Kohler A."/>
            <person name="Grigoriev I.V."/>
            <person name="Martin F.M."/>
            <person name="Hacquard S."/>
        </authorList>
    </citation>
    <scope>NUCLEOTIDE SEQUENCE</scope>
    <source>
        <strain evidence="2">MPI-CAGE-AT-0016</strain>
    </source>
</reference>
<gene>
    <name evidence="2" type="ORF">B0T11DRAFT_277055</name>
</gene>
<dbReference type="OrthoDB" id="20872at2759"/>
<dbReference type="AlphaFoldDB" id="A0A8K0TLB0"/>
<evidence type="ECO:0000313" key="2">
    <source>
        <dbReference type="EMBL" id="KAH7368453.1"/>
    </source>
</evidence>
<dbReference type="InterPro" id="IPR010730">
    <property type="entry name" value="HET"/>
</dbReference>
<dbReference type="PANTHER" id="PTHR10622">
    <property type="entry name" value="HET DOMAIN-CONTAINING PROTEIN"/>
    <property type="match status" value="1"/>
</dbReference>